<reference evidence="1 2" key="1">
    <citation type="journal article" date="2019" name="Nat. Plants">
        <title>Genome sequencing of Musa balbisiana reveals subgenome evolution and function divergence in polyploid bananas.</title>
        <authorList>
            <person name="Yao X."/>
        </authorList>
    </citation>
    <scope>NUCLEOTIDE SEQUENCE [LARGE SCALE GENOMIC DNA]</scope>
    <source>
        <strain evidence="2">cv. DH-PKW</strain>
        <tissue evidence="1">Leaves</tissue>
    </source>
</reference>
<accession>A0A4S8ITE5</accession>
<gene>
    <name evidence="1" type="ORF">C4D60_Mb06t36600</name>
</gene>
<organism evidence="1 2">
    <name type="scientific">Musa balbisiana</name>
    <name type="common">Banana</name>
    <dbReference type="NCBI Taxonomy" id="52838"/>
    <lineage>
        <taxon>Eukaryota</taxon>
        <taxon>Viridiplantae</taxon>
        <taxon>Streptophyta</taxon>
        <taxon>Embryophyta</taxon>
        <taxon>Tracheophyta</taxon>
        <taxon>Spermatophyta</taxon>
        <taxon>Magnoliopsida</taxon>
        <taxon>Liliopsida</taxon>
        <taxon>Zingiberales</taxon>
        <taxon>Musaceae</taxon>
        <taxon>Musa</taxon>
    </lineage>
</organism>
<sequence>MSIPSIKIGVSPHPSHRLPLRPSTIIRSSKAEGPLRRPAAPLCATPSHPLFLHRFLHLLLPQHSLLRCRWQRSCRTTSSRRNWRRQTRVLSLVSWARMRSAMAAPLCATPSHPLFLHRFLHLLLPQHSLLRCRWQRSCRTTSSRRNWRRQTRVLSLVSWARMRSAMAVGLLTEYVTGASFVQQLKILLSNFGIIDLEISHARPFLNSIIRREHREFVMGFVFRSRSNAQAATFLERSKNARVLAQIFSLQRCCHSSSAPLISKNRIFLLILCGRPLYCQLVKEFTCNSEN</sequence>
<dbReference type="AlphaFoldDB" id="A0A4S8ITE5"/>
<evidence type="ECO:0000313" key="2">
    <source>
        <dbReference type="Proteomes" id="UP000317650"/>
    </source>
</evidence>
<dbReference type="STRING" id="52838.A0A4S8ITE5"/>
<comment type="caution">
    <text evidence="1">The sequence shown here is derived from an EMBL/GenBank/DDBJ whole genome shotgun (WGS) entry which is preliminary data.</text>
</comment>
<protein>
    <submittedName>
        <fullName evidence="1">Uncharacterized protein</fullName>
    </submittedName>
</protein>
<keyword evidence="2" id="KW-1185">Reference proteome</keyword>
<dbReference type="EMBL" id="PYDT01000009">
    <property type="protein sequence ID" value="THU51961.1"/>
    <property type="molecule type" value="Genomic_DNA"/>
</dbReference>
<name>A0A4S8ITE5_MUSBA</name>
<proteinExistence type="predicted"/>
<dbReference type="Proteomes" id="UP000317650">
    <property type="component" value="Chromosome 6"/>
</dbReference>
<evidence type="ECO:0000313" key="1">
    <source>
        <dbReference type="EMBL" id="THU51961.1"/>
    </source>
</evidence>